<sequence>MTTTTSLPAASPPQTLMIDGANIRDIASFYDEINRVFMVGEDWQLGASLDGLDDMLYGGYGVLRGKSPAIVVWQQMDSSRIALGVEATRAYYLAKLEQPQVFKPGPIQAALARLGQGGPTYFDLVMQVFADHPNITLRSADR</sequence>
<dbReference type="SUPFAM" id="SSF52038">
    <property type="entry name" value="Barstar-related"/>
    <property type="match status" value="1"/>
</dbReference>
<feature type="domain" description="Barstar (barnase inhibitor)" evidence="2">
    <location>
        <begin position="15"/>
        <end position="87"/>
    </location>
</feature>
<evidence type="ECO:0000313" key="4">
    <source>
        <dbReference type="Proteomes" id="UP000540787"/>
    </source>
</evidence>
<dbReference type="Pfam" id="PF01337">
    <property type="entry name" value="Barstar"/>
    <property type="match status" value="1"/>
</dbReference>
<keyword evidence="4" id="KW-1185">Reference proteome</keyword>
<protein>
    <submittedName>
        <fullName evidence="3">RNAse (Barnase) inhibitor barstar</fullName>
    </submittedName>
</protein>
<dbReference type="InterPro" id="IPR035905">
    <property type="entry name" value="Barstar-like_sf"/>
</dbReference>
<proteinExistence type="inferred from homology"/>
<name>A0A7W9X0T7_9BURK</name>
<dbReference type="InterPro" id="IPR000468">
    <property type="entry name" value="Barstar"/>
</dbReference>
<dbReference type="RefSeq" id="WP_183554911.1">
    <property type="nucleotide sequence ID" value="NZ_JACHBX010000002.1"/>
</dbReference>
<evidence type="ECO:0000313" key="3">
    <source>
        <dbReference type="EMBL" id="MBB6134403.1"/>
    </source>
</evidence>
<evidence type="ECO:0000259" key="2">
    <source>
        <dbReference type="Pfam" id="PF01337"/>
    </source>
</evidence>
<dbReference type="AlphaFoldDB" id="A0A7W9X0T7"/>
<comment type="similarity">
    <text evidence="1">Belongs to the barstar family.</text>
</comment>
<evidence type="ECO:0000256" key="1">
    <source>
        <dbReference type="ARBA" id="ARBA00006845"/>
    </source>
</evidence>
<dbReference type="Proteomes" id="UP000540787">
    <property type="component" value="Unassembled WGS sequence"/>
</dbReference>
<reference evidence="3 4" key="1">
    <citation type="submission" date="2020-08" db="EMBL/GenBank/DDBJ databases">
        <title>The Agave Microbiome: Exploring the role of microbial communities in plant adaptations to desert environments.</title>
        <authorList>
            <person name="Partida-Martinez L.P."/>
        </authorList>
    </citation>
    <scope>NUCLEOTIDE SEQUENCE [LARGE SCALE GENOMIC DNA]</scope>
    <source>
        <strain evidence="3 4">AT3.2</strain>
    </source>
</reference>
<gene>
    <name evidence="3" type="ORF">HD842_002545</name>
</gene>
<dbReference type="EMBL" id="JACHBX010000002">
    <property type="protein sequence ID" value="MBB6134403.1"/>
    <property type="molecule type" value="Genomic_DNA"/>
</dbReference>
<organism evidence="3 4">
    <name type="scientific">Massilia aurea</name>
    <dbReference type="NCBI Taxonomy" id="373040"/>
    <lineage>
        <taxon>Bacteria</taxon>
        <taxon>Pseudomonadati</taxon>
        <taxon>Pseudomonadota</taxon>
        <taxon>Betaproteobacteria</taxon>
        <taxon>Burkholderiales</taxon>
        <taxon>Oxalobacteraceae</taxon>
        <taxon>Telluria group</taxon>
        <taxon>Massilia</taxon>
    </lineage>
</organism>
<accession>A0A7W9X0T7</accession>
<comment type="caution">
    <text evidence="3">The sequence shown here is derived from an EMBL/GenBank/DDBJ whole genome shotgun (WGS) entry which is preliminary data.</text>
</comment>
<dbReference type="Gene3D" id="3.30.370.10">
    <property type="entry name" value="Barstar-like"/>
    <property type="match status" value="1"/>
</dbReference>